<dbReference type="AlphaFoldDB" id="A0A2T9Y7H6"/>
<dbReference type="Gene3D" id="1.20.5.2210">
    <property type="match status" value="1"/>
</dbReference>
<sequence length="240" mass="26770">MAFQSLSRRTLAKVATRQAVSIRSPTYYALRSMTTSSDGKVDPEVKAKGLIEMLPGDSVIAKTGYIAATTGLTAFLISKEIYVFNEETIVLGAFAGLIALLYSKVSQPMDDWVSGYGKTLENILTTARNEHKTSVQDKIESLSQLKDVVATTKNMFDLSREMVNMLSEINDLNQKIAIRQEVKSVLDSWVRHEESVRQNEQREISQHVIESVRAQLTNPKTQQEIIQQCLADLKKVSISA</sequence>
<organism evidence="9 10">
    <name type="scientific">Furculomyces boomerangus</name>
    <dbReference type="NCBI Taxonomy" id="61424"/>
    <lineage>
        <taxon>Eukaryota</taxon>
        <taxon>Fungi</taxon>
        <taxon>Fungi incertae sedis</taxon>
        <taxon>Zoopagomycota</taxon>
        <taxon>Kickxellomycotina</taxon>
        <taxon>Harpellomycetes</taxon>
        <taxon>Harpellales</taxon>
        <taxon>Harpellaceae</taxon>
        <taxon>Furculomyces</taxon>
    </lineage>
</organism>
<dbReference type="GO" id="GO:0045259">
    <property type="term" value="C:proton-transporting ATP synthase complex"/>
    <property type="evidence" value="ECO:0007669"/>
    <property type="project" value="UniProtKB-KW"/>
</dbReference>
<keyword evidence="1 8" id="KW-0813">Transport</keyword>
<evidence type="ECO:0000256" key="4">
    <source>
        <dbReference type="ARBA" id="ARBA00022792"/>
    </source>
</evidence>
<dbReference type="GO" id="GO:0005743">
    <property type="term" value="C:mitochondrial inner membrane"/>
    <property type="evidence" value="ECO:0007669"/>
    <property type="project" value="UniProtKB-SubCell"/>
</dbReference>
<reference evidence="9 10" key="1">
    <citation type="journal article" date="2018" name="MBio">
        <title>Comparative Genomics Reveals the Core Gene Toolbox for the Fungus-Insect Symbiosis.</title>
        <authorList>
            <person name="Wang Y."/>
            <person name="Stata M."/>
            <person name="Wang W."/>
            <person name="Stajich J.E."/>
            <person name="White M.M."/>
            <person name="Moncalvo J.M."/>
        </authorList>
    </citation>
    <scope>NUCLEOTIDE SEQUENCE [LARGE SCALE GENOMIC DNA]</scope>
    <source>
        <strain evidence="9 10">AUS-77-4</strain>
    </source>
</reference>
<accession>A0A2T9Y7H6</accession>
<proteinExistence type="inferred from homology"/>
<evidence type="ECO:0000256" key="2">
    <source>
        <dbReference type="ARBA" id="ARBA00022547"/>
    </source>
</evidence>
<gene>
    <name evidence="9" type="ORF">BB559_005644</name>
</gene>
<evidence type="ECO:0000256" key="1">
    <source>
        <dbReference type="ARBA" id="ARBA00022448"/>
    </source>
</evidence>
<name>A0A2T9Y7H6_9FUNG</name>
<keyword evidence="5 8" id="KW-0406">Ion transport</keyword>
<evidence type="ECO:0000256" key="8">
    <source>
        <dbReference type="RuleBase" id="RU368017"/>
    </source>
</evidence>
<dbReference type="Pfam" id="PF05405">
    <property type="entry name" value="Mt_ATP-synt_B"/>
    <property type="match status" value="1"/>
</dbReference>
<comment type="subcellular location">
    <subcellularLocation>
        <location evidence="8">Mitochondrion</location>
    </subcellularLocation>
    <subcellularLocation>
        <location evidence="8">Mitochondrion inner membrane</location>
    </subcellularLocation>
</comment>
<dbReference type="Proteomes" id="UP000245699">
    <property type="component" value="Unassembled WGS sequence"/>
</dbReference>
<evidence type="ECO:0000256" key="7">
    <source>
        <dbReference type="ARBA" id="ARBA00023136"/>
    </source>
</evidence>
<evidence type="ECO:0000313" key="10">
    <source>
        <dbReference type="Proteomes" id="UP000245699"/>
    </source>
</evidence>
<dbReference type="OrthoDB" id="67388at2759"/>
<dbReference type="STRING" id="61424.A0A2T9Y7H6"/>
<comment type="function">
    <text evidence="8">Subunit b, of the mitochondrial membrane ATP synthase complex (F(1)F(0) ATP synthase or Complex V) that produces ATP from ADP in the presence of a proton gradient across the membrane which is generated by electron transport complexes of the respiratory chain. ATP synthase complex consist of a soluble F(1) head domain - the catalytic core - and a membrane F(1) domain - the membrane proton channel. These two domains are linked by a central stalk rotating inside the F(1) region and a stationary peripheral stalk. During catalysis, ATP synthesis in the catalytic domain of F(1) is coupled via a rotary mechanism of the central stalk subunits to proton translocation. In vivo, can only synthesize ATP although its ATP hydrolase activity can be activated artificially in vitro. Part of the complex F(0) domain. Part of the complex F(0) domain and the peripheric stalk, which acts as a stator to hold the catalytic alpha(3)beta(3) subcomplex and subunit a/ATP6 static relative to the rotary elements.</text>
</comment>
<keyword evidence="2 8" id="KW-0138">CF(0)</keyword>
<evidence type="ECO:0000256" key="6">
    <source>
        <dbReference type="ARBA" id="ARBA00023128"/>
    </source>
</evidence>
<evidence type="ECO:0000256" key="3">
    <source>
        <dbReference type="ARBA" id="ARBA00022781"/>
    </source>
</evidence>
<keyword evidence="3 8" id="KW-0375">Hydrogen ion transport</keyword>
<comment type="similarity">
    <text evidence="8">Belongs to the eukaryotic ATPase B chain family.</text>
</comment>
<dbReference type="EMBL" id="MBFT01000643">
    <property type="protein sequence ID" value="PVU88265.1"/>
    <property type="molecule type" value="Genomic_DNA"/>
</dbReference>
<keyword evidence="4 8" id="KW-0999">Mitochondrion inner membrane</keyword>
<evidence type="ECO:0000256" key="5">
    <source>
        <dbReference type="ARBA" id="ARBA00023065"/>
    </source>
</evidence>
<evidence type="ECO:0000313" key="9">
    <source>
        <dbReference type="EMBL" id="PVU88265.1"/>
    </source>
</evidence>
<dbReference type="InterPro" id="IPR013837">
    <property type="entry name" value="ATP_synth_F0_suB"/>
</dbReference>
<dbReference type="GO" id="GO:0046933">
    <property type="term" value="F:proton-transporting ATP synthase activity, rotational mechanism"/>
    <property type="evidence" value="ECO:0007669"/>
    <property type="project" value="TreeGrafter"/>
</dbReference>
<protein>
    <recommendedName>
        <fullName evidence="8">ATP synthase subunit 4</fullName>
    </recommendedName>
</protein>
<comment type="subunit">
    <text evidence="8">F-type ATPases have 2 components, CF(1) - the catalytic core - and CF(0) - the membrane proton channel. In yeast, the dimeric form of ATP synthase consists of 17 polypeptides: alpha, beta, gamma, delta, epsilon, 4 (B), 5 (OSCP), 6 (A), 8, 9 (C), d, E (Tim11), f, g, h, i/j and k.</text>
</comment>
<keyword evidence="10" id="KW-1185">Reference proteome</keyword>
<dbReference type="PANTHER" id="PTHR12733">
    <property type="entry name" value="MITOCHONDRIAL ATP SYNTHASE B CHAIN"/>
    <property type="match status" value="1"/>
</dbReference>
<dbReference type="PANTHER" id="PTHR12733:SF3">
    <property type="entry name" value="ATP SYNTHASE F(0) COMPLEX SUBUNIT B1, MITOCHONDRIAL"/>
    <property type="match status" value="1"/>
</dbReference>
<dbReference type="SUPFAM" id="SSF161060">
    <property type="entry name" value="ATP synthase B chain-like"/>
    <property type="match status" value="1"/>
</dbReference>
<dbReference type="InterPro" id="IPR008688">
    <property type="entry name" value="ATP_synth_Bsub_B/MI25"/>
</dbReference>
<keyword evidence="6 8" id="KW-0496">Mitochondrion</keyword>
<keyword evidence="7 8" id="KW-0472">Membrane</keyword>
<comment type="caution">
    <text evidence="9">The sequence shown here is derived from an EMBL/GenBank/DDBJ whole genome shotgun (WGS) entry which is preliminary data.</text>
</comment>